<keyword evidence="4" id="KW-0206">Cytoskeleton</keyword>
<feature type="domain" description="ZU5" evidence="7">
    <location>
        <begin position="229"/>
        <end position="357"/>
    </location>
</feature>
<dbReference type="PANTHER" id="PTHR24171:SF9">
    <property type="entry name" value="ANKYRIN REPEAT DOMAIN-CONTAINING PROTEIN 39"/>
    <property type="match status" value="1"/>
</dbReference>
<dbReference type="SUPFAM" id="SSF47986">
    <property type="entry name" value="DEATH domain"/>
    <property type="match status" value="1"/>
</dbReference>
<dbReference type="Gene3D" id="2.60.220.30">
    <property type="match status" value="2"/>
</dbReference>
<feature type="repeat" description="ANK" evidence="5">
    <location>
        <begin position="152"/>
        <end position="184"/>
    </location>
</feature>
<dbReference type="GeneID" id="118427998"/>
<dbReference type="GO" id="GO:0005856">
    <property type="term" value="C:cytoskeleton"/>
    <property type="evidence" value="ECO:0007669"/>
    <property type="project" value="UniProtKB-SubCell"/>
</dbReference>
<dbReference type="InterPro" id="IPR011029">
    <property type="entry name" value="DEATH-like_dom_sf"/>
</dbReference>
<keyword evidence="3 5" id="KW-0040">ANK repeat</keyword>
<dbReference type="InterPro" id="IPR002110">
    <property type="entry name" value="Ankyrin_rpt"/>
</dbReference>
<dbReference type="PROSITE" id="PS50297">
    <property type="entry name" value="ANK_REP_REGION"/>
    <property type="match status" value="4"/>
</dbReference>
<dbReference type="SMART" id="SM00248">
    <property type="entry name" value="ANK"/>
    <property type="match status" value="5"/>
</dbReference>
<evidence type="ECO:0000259" key="7">
    <source>
        <dbReference type="PROSITE" id="PS51145"/>
    </source>
</evidence>
<dbReference type="PRINTS" id="PR01415">
    <property type="entry name" value="ANKYRIN"/>
</dbReference>
<dbReference type="Pfam" id="PF12796">
    <property type="entry name" value="Ank_2"/>
    <property type="match status" value="2"/>
</dbReference>
<organism evidence="8 9">
    <name type="scientific">Branchiostoma floridae</name>
    <name type="common">Florida lancelet</name>
    <name type="synonym">Amphioxus</name>
    <dbReference type="NCBI Taxonomy" id="7739"/>
    <lineage>
        <taxon>Eukaryota</taxon>
        <taxon>Metazoa</taxon>
        <taxon>Chordata</taxon>
        <taxon>Cephalochordata</taxon>
        <taxon>Leptocardii</taxon>
        <taxon>Amphioxiformes</taxon>
        <taxon>Branchiostomatidae</taxon>
        <taxon>Branchiostoma</taxon>
    </lineage>
</organism>
<dbReference type="KEGG" id="bfo:118427998"/>
<dbReference type="Gene3D" id="1.10.533.10">
    <property type="entry name" value="Death Domain, Fas"/>
    <property type="match status" value="1"/>
</dbReference>
<evidence type="ECO:0000256" key="1">
    <source>
        <dbReference type="ARBA" id="ARBA00004245"/>
    </source>
</evidence>
<dbReference type="AlphaFoldDB" id="A0A9J7M4D6"/>
<dbReference type="Proteomes" id="UP000001554">
    <property type="component" value="Chromosome 12"/>
</dbReference>
<dbReference type="Pfam" id="PF00531">
    <property type="entry name" value="Death"/>
    <property type="match status" value="1"/>
</dbReference>
<dbReference type="SUPFAM" id="SSF48403">
    <property type="entry name" value="Ankyrin repeat"/>
    <property type="match status" value="1"/>
</dbReference>
<evidence type="ECO:0000256" key="4">
    <source>
        <dbReference type="ARBA" id="ARBA00023212"/>
    </source>
</evidence>
<sequence>MQWHLCFSLLQDGKTSLHIAAEKGHIGVAELLLKAGAYVSSMDWFEATPLRKAASGGHLGVSELLLKAGARVDSWIKHELLHAAAEKGNAVVVELLLKTGTVFELLLKTGTQVDSRNKREATPLHEAAYGGHVDVVELLLKAGARVDITDRRKATPLHEATSGGHVDVVELLLKAGARVDITDKNGRTPKDIAAECIDVSFWDLPVRIQEGRKSILKLFATVMAAGPYRRIVRNLGPEGGELRTASCTITVPHRAVTMETEITCQVINPNDVSLPLKDGEMLVSDVIELGPPGTTFHQPVTAQMTYNNTSLGGAREAVVWVTGDRSQWTDLKTTKVSEDKVAVSVDHSTTFVVVSQLKQDKVTVSTEECTLTSSTQPAVQISFPEEAVTTPTQINIQVQEVPERAVEGLKAEDESSRGLVSTSPIVKVETDSGSAVQFQKPATVRVPHPNRNMDIGHEGDTKLKVMSYEKGTEDWLDETDNSNPRESDEFVEFEVSHCTSWIVIIVKDIYQGPEELGPIPLKLCRWLQNRSVQFILLQRKNNMKQVVIECTLTDIASEKRASLMEEGYEAPLPSGTVNLFEGQRVEIKLVGNVEVAFGLGSNETKHQLTFHSQQSNRLHMQVMASNGQPGLDGEGIAAFFSLPRVEVTKQQGMAARARKALEKVKEKPPKGFEQPKFLCQLPIHVPYEPLKQTEDESATLEGVAKCFYFIKENVSTDWMDLAFHLGFNGADIANITGRNRDDKSRCMDMLWEWKKRKGGAATTEVLLKALSKAALQSVLDGLRNKFPDIGKFNEGSQ</sequence>
<reference evidence="8" key="1">
    <citation type="journal article" date="2020" name="Nat. Ecol. Evol.">
        <title>Deeply conserved synteny resolves early events in vertebrate evolution.</title>
        <authorList>
            <person name="Simakov O."/>
            <person name="Marletaz F."/>
            <person name="Yue J.X."/>
            <person name="O'Connell B."/>
            <person name="Jenkins J."/>
            <person name="Brandt A."/>
            <person name="Calef R."/>
            <person name="Tung C.H."/>
            <person name="Huang T.K."/>
            <person name="Schmutz J."/>
            <person name="Satoh N."/>
            <person name="Yu J.K."/>
            <person name="Putnam N.H."/>
            <person name="Green R.E."/>
            <person name="Rokhsar D.S."/>
        </authorList>
    </citation>
    <scope>NUCLEOTIDE SEQUENCE [LARGE SCALE GENOMIC DNA]</scope>
    <source>
        <strain evidence="8">S238N-H82</strain>
    </source>
</reference>
<evidence type="ECO:0000256" key="2">
    <source>
        <dbReference type="ARBA" id="ARBA00022737"/>
    </source>
</evidence>
<keyword evidence="4" id="KW-0963">Cytoplasm</keyword>
<feature type="repeat" description="ANK" evidence="5">
    <location>
        <begin position="45"/>
        <end position="73"/>
    </location>
</feature>
<accession>A0A9J7M4D6</accession>
<dbReference type="PROSITE" id="PS51145">
    <property type="entry name" value="ZU5"/>
    <property type="match status" value="1"/>
</dbReference>
<keyword evidence="8" id="KW-1185">Reference proteome</keyword>
<dbReference type="GO" id="GO:0016020">
    <property type="term" value="C:membrane"/>
    <property type="evidence" value="ECO:0007669"/>
    <property type="project" value="UniProtKB-ARBA"/>
</dbReference>
<dbReference type="CDD" id="cd01670">
    <property type="entry name" value="Death"/>
    <property type="match status" value="1"/>
</dbReference>
<protein>
    <submittedName>
        <fullName evidence="9">Ankyrin-2-like</fullName>
    </submittedName>
</protein>
<dbReference type="RefSeq" id="XP_035693855.1">
    <property type="nucleotide sequence ID" value="XM_035837962.1"/>
</dbReference>
<dbReference type="PROSITE" id="PS50088">
    <property type="entry name" value="ANK_REPEAT"/>
    <property type="match status" value="4"/>
</dbReference>
<feature type="repeat" description="ANK" evidence="5">
    <location>
        <begin position="119"/>
        <end position="151"/>
    </location>
</feature>
<evidence type="ECO:0000256" key="5">
    <source>
        <dbReference type="PROSITE-ProRule" id="PRU00023"/>
    </source>
</evidence>
<dbReference type="PANTHER" id="PTHR24171">
    <property type="entry name" value="ANKYRIN REPEAT DOMAIN-CONTAINING PROTEIN 39-RELATED"/>
    <property type="match status" value="1"/>
</dbReference>
<comment type="subcellular location">
    <subcellularLocation>
        <location evidence="1">Cytoplasm</location>
        <location evidence="1">Cytoskeleton</location>
    </subcellularLocation>
</comment>
<dbReference type="GO" id="GO:0007165">
    <property type="term" value="P:signal transduction"/>
    <property type="evidence" value="ECO:0007669"/>
    <property type="project" value="InterPro"/>
</dbReference>
<dbReference type="OrthoDB" id="676979at2759"/>
<evidence type="ECO:0000259" key="6">
    <source>
        <dbReference type="PROSITE" id="PS50017"/>
    </source>
</evidence>
<gene>
    <name evidence="9" type="primary">LOC118427998</name>
</gene>
<evidence type="ECO:0000313" key="8">
    <source>
        <dbReference type="Proteomes" id="UP000001554"/>
    </source>
</evidence>
<dbReference type="InterPro" id="IPR000906">
    <property type="entry name" value="ZU5_dom"/>
</dbReference>
<proteinExistence type="predicted"/>
<evidence type="ECO:0000313" key="9">
    <source>
        <dbReference type="RefSeq" id="XP_035693855.1"/>
    </source>
</evidence>
<keyword evidence="2" id="KW-0677">Repeat</keyword>
<feature type="domain" description="Death" evidence="6">
    <location>
        <begin position="710"/>
        <end position="786"/>
    </location>
</feature>
<name>A0A9J7M4D6_BRAFL</name>
<dbReference type="InterPro" id="IPR036770">
    <property type="entry name" value="Ankyrin_rpt-contain_sf"/>
</dbReference>
<dbReference type="PROSITE" id="PS50017">
    <property type="entry name" value="DEATH_DOMAIN"/>
    <property type="match status" value="1"/>
</dbReference>
<dbReference type="Gene3D" id="1.25.40.20">
    <property type="entry name" value="Ankyrin repeat-containing domain"/>
    <property type="match status" value="2"/>
</dbReference>
<dbReference type="SMART" id="SM00218">
    <property type="entry name" value="ZU5"/>
    <property type="match status" value="1"/>
</dbReference>
<feature type="repeat" description="ANK" evidence="5">
    <location>
        <begin position="12"/>
        <end position="44"/>
    </location>
</feature>
<dbReference type="OMA" id="HEMITET"/>
<reference evidence="9" key="2">
    <citation type="submission" date="2025-08" db="UniProtKB">
        <authorList>
            <consortium name="RefSeq"/>
        </authorList>
    </citation>
    <scope>IDENTIFICATION</scope>
    <source>
        <strain evidence="9">S238N-H82</strain>
        <tissue evidence="9">Testes</tissue>
    </source>
</reference>
<dbReference type="InterPro" id="IPR000488">
    <property type="entry name" value="Death_dom"/>
</dbReference>
<evidence type="ECO:0000256" key="3">
    <source>
        <dbReference type="ARBA" id="ARBA00023043"/>
    </source>
</evidence>
<dbReference type="Pfam" id="PF00791">
    <property type="entry name" value="ZU5"/>
    <property type="match status" value="1"/>
</dbReference>